<organism evidence="1 2">
    <name type="scientific">Candidatus Giovannonibacteria bacterium RIFCSPLOWO2_01_FULL_46_32</name>
    <dbReference type="NCBI Taxonomy" id="1798353"/>
    <lineage>
        <taxon>Bacteria</taxon>
        <taxon>Candidatus Giovannoniibacteriota</taxon>
    </lineage>
</organism>
<evidence type="ECO:0008006" key="3">
    <source>
        <dbReference type="Google" id="ProtNLM"/>
    </source>
</evidence>
<accession>A0A1F5XHD7</accession>
<dbReference type="Pfam" id="PF02082">
    <property type="entry name" value="Rrf2"/>
    <property type="match status" value="1"/>
</dbReference>
<dbReference type="InterPro" id="IPR036388">
    <property type="entry name" value="WH-like_DNA-bd_sf"/>
</dbReference>
<dbReference type="InterPro" id="IPR036390">
    <property type="entry name" value="WH_DNA-bd_sf"/>
</dbReference>
<gene>
    <name evidence="1" type="ORF">A3B19_03830</name>
</gene>
<evidence type="ECO:0000313" key="2">
    <source>
        <dbReference type="Proteomes" id="UP000177346"/>
    </source>
</evidence>
<dbReference type="EMBL" id="MFIF01000006">
    <property type="protein sequence ID" value="OGF87323.1"/>
    <property type="molecule type" value="Genomic_DNA"/>
</dbReference>
<evidence type="ECO:0000313" key="1">
    <source>
        <dbReference type="EMBL" id="OGF87323.1"/>
    </source>
</evidence>
<sequence>MKKFDYGVILIERLKVAERAYLDAKSVAKEHGLPTAYMEKVAQELRRAGWLEARRGIGGGYKLIKKDLEISELINFFERPYNICPITRMQK</sequence>
<dbReference type="AlphaFoldDB" id="A0A1F5XHD7"/>
<reference evidence="1 2" key="1">
    <citation type="journal article" date="2016" name="Nat. Commun.">
        <title>Thousands of microbial genomes shed light on interconnected biogeochemical processes in an aquifer system.</title>
        <authorList>
            <person name="Anantharaman K."/>
            <person name="Brown C.T."/>
            <person name="Hug L.A."/>
            <person name="Sharon I."/>
            <person name="Castelle C.J."/>
            <person name="Probst A.J."/>
            <person name="Thomas B.C."/>
            <person name="Singh A."/>
            <person name="Wilkins M.J."/>
            <person name="Karaoz U."/>
            <person name="Brodie E.L."/>
            <person name="Williams K.H."/>
            <person name="Hubbard S.S."/>
            <person name="Banfield J.F."/>
        </authorList>
    </citation>
    <scope>NUCLEOTIDE SEQUENCE [LARGE SCALE GENOMIC DNA]</scope>
</reference>
<comment type="caution">
    <text evidence="1">The sequence shown here is derived from an EMBL/GenBank/DDBJ whole genome shotgun (WGS) entry which is preliminary data.</text>
</comment>
<dbReference type="SUPFAM" id="SSF46785">
    <property type="entry name" value="Winged helix' DNA-binding domain"/>
    <property type="match status" value="1"/>
</dbReference>
<dbReference type="Gene3D" id="1.10.10.10">
    <property type="entry name" value="Winged helix-like DNA-binding domain superfamily/Winged helix DNA-binding domain"/>
    <property type="match status" value="1"/>
</dbReference>
<name>A0A1F5XHD7_9BACT</name>
<dbReference type="InterPro" id="IPR000944">
    <property type="entry name" value="Tscrpt_reg_Rrf2"/>
</dbReference>
<dbReference type="PROSITE" id="PS51197">
    <property type="entry name" value="HTH_RRF2_2"/>
    <property type="match status" value="1"/>
</dbReference>
<dbReference type="Proteomes" id="UP000177346">
    <property type="component" value="Unassembled WGS sequence"/>
</dbReference>
<protein>
    <recommendedName>
        <fullName evidence="3">Rrf2 family transcriptional regulator</fullName>
    </recommendedName>
</protein>
<proteinExistence type="predicted"/>